<dbReference type="Gene3D" id="3.40.50.1820">
    <property type="entry name" value="alpha/beta hydrolase"/>
    <property type="match status" value="1"/>
</dbReference>
<protein>
    <submittedName>
        <fullName evidence="3">Dipeptidyl aminopeptidase/acylaminoacyl peptidase</fullName>
    </submittedName>
</protein>
<gene>
    <name evidence="3" type="ORF">J2W55_002429</name>
</gene>
<proteinExistence type="predicted"/>
<sequence>MLGRLKYILFIVFIVSLWSCKEKVRRIPITDFFKTPEKSSYRISPDGKYVSYLKPYKDKQNLFIQSLADGKERMATSFDDYSIRSDYFWTYNNQLVFSQEIIDLDRYKMYTIDLATFKIHNILDQEKVKVSMLNRNRQRPDVITIKMNKRDPANFDIYRLNIKTGELVPYLINPGNITEWFPDADGKIRLVKSSDGVNETILYRPDDKTPFKPIIENNFKNSVKPVAFTGVKNNFYALSNVNRDKTALVEINAEDGKEQKTILGCNKADILYVEYSKNKHRVEFAAWEEAKPHKHFLIPDIESMYHSLQERPELKGNEIRVVDRDSAENRLILNTYTDRNPGSYYLYENNTGKLTKLGDINSSLRPGELCAMQPIAYKARDGLLINGYLTLPLGKRRTNLPVVIMPHGGPWSRDSWGYDEQVQFLANRGYAVFQVNYRGSNGYGKAFRSAGFKQVGGKIQDDITDGVNWLINQKIANPKKIAIFGGGFGGFSALYGVSFHPELYNCAVVQYGLINFFTFIKDAPPFFKPYLKMMYEMVGNPETDADQLRAISPVFHTDKIKVPLIIFQGAKDQRANISELNQFVRELRKRNVDVKYFLKPNERTYFRSEHTRMEMYSEIEKFLDYNMRVKP</sequence>
<dbReference type="SUPFAM" id="SSF82171">
    <property type="entry name" value="DPP6 N-terminal domain-like"/>
    <property type="match status" value="1"/>
</dbReference>
<organism evidence="3 4">
    <name type="scientific">Mucilaginibacter pocheonensis</name>
    <dbReference type="NCBI Taxonomy" id="398050"/>
    <lineage>
        <taxon>Bacteria</taxon>
        <taxon>Pseudomonadati</taxon>
        <taxon>Bacteroidota</taxon>
        <taxon>Sphingobacteriia</taxon>
        <taxon>Sphingobacteriales</taxon>
        <taxon>Sphingobacteriaceae</taxon>
        <taxon>Mucilaginibacter</taxon>
    </lineage>
</organism>
<keyword evidence="3" id="KW-0031">Aminopeptidase</keyword>
<keyword evidence="1" id="KW-0378">Hydrolase</keyword>
<dbReference type="GO" id="GO:0004177">
    <property type="term" value="F:aminopeptidase activity"/>
    <property type="evidence" value="ECO:0007669"/>
    <property type="project" value="UniProtKB-KW"/>
</dbReference>
<dbReference type="PANTHER" id="PTHR42776:SF27">
    <property type="entry name" value="DIPEPTIDYL PEPTIDASE FAMILY MEMBER 6"/>
    <property type="match status" value="1"/>
</dbReference>
<dbReference type="InterPro" id="IPR011042">
    <property type="entry name" value="6-blade_b-propeller_TolB-like"/>
</dbReference>
<dbReference type="Gene3D" id="2.120.10.30">
    <property type="entry name" value="TolB, C-terminal domain"/>
    <property type="match status" value="1"/>
</dbReference>
<dbReference type="EMBL" id="JAVDUU010000002">
    <property type="protein sequence ID" value="MDR6942587.1"/>
    <property type="molecule type" value="Genomic_DNA"/>
</dbReference>
<evidence type="ECO:0000313" key="3">
    <source>
        <dbReference type="EMBL" id="MDR6942587.1"/>
    </source>
</evidence>
<name>A0ABU1TB41_9SPHI</name>
<evidence type="ECO:0000256" key="1">
    <source>
        <dbReference type="ARBA" id="ARBA00022801"/>
    </source>
</evidence>
<keyword evidence="4" id="KW-1185">Reference proteome</keyword>
<comment type="caution">
    <text evidence="3">The sequence shown here is derived from an EMBL/GenBank/DDBJ whole genome shotgun (WGS) entry which is preliminary data.</text>
</comment>
<dbReference type="InterPro" id="IPR001375">
    <property type="entry name" value="Peptidase_S9_cat"/>
</dbReference>
<dbReference type="InterPro" id="IPR029058">
    <property type="entry name" value="AB_hydrolase_fold"/>
</dbReference>
<evidence type="ECO:0000313" key="4">
    <source>
        <dbReference type="Proteomes" id="UP001247620"/>
    </source>
</evidence>
<dbReference type="RefSeq" id="WP_310095944.1">
    <property type="nucleotide sequence ID" value="NZ_JAVDUU010000002.1"/>
</dbReference>
<dbReference type="Pfam" id="PF00326">
    <property type="entry name" value="Peptidase_S9"/>
    <property type="match status" value="1"/>
</dbReference>
<reference evidence="3 4" key="1">
    <citation type="submission" date="2023-07" db="EMBL/GenBank/DDBJ databases">
        <title>Sorghum-associated microbial communities from plants grown in Nebraska, USA.</title>
        <authorList>
            <person name="Schachtman D."/>
        </authorList>
    </citation>
    <scope>NUCLEOTIDE SEQUENCE [LARGE SCALE GENOMIC DNA]</scope>
    <source>
        <strain evidence="3 4">3262</strain>
    </source>
</reference>
<dbReference type="SUPFAM" id="SSF53474">
    <property type="entry name" value="alpha/beta-Hydrolases"/>
    <property type="match status" value="1"/>
</dbReference>
<dbReference type="Proteomes" id="UP001247620">
    <property type="component" value="Unassembled WGS sequence"/>
</dbReference>
<keyword evidence="3" id="KW-0645">Protease</keyword>
<accession>A0ABU1TB41</accession>
<evidence type="ECO:0000259" key="2">
    <source>
        <dbReference type="Pfam" id="PF00326"/>
    </source>
</evidence>
<feature type="domain" description="Peptidase S9 prolyl oligopeptidase catalytic" evidence="2">
    <location>
        <begin position="416"/>
        <end position="627"/>
    </location>
</feature>
<dbReference type="PANTHER" id="PTHR42776">
    <property type="entry name" value="SERINE PEPTIDASE S9 FAMILY MEMBER"/>
    <property type="match status" value="1"/>
</dbReference>